<evidence type="ECO:0000256" key="16">
    <source>
        <dbReference type="ARBA" id="ARBA00047899"/>
    </source>
</evidence>
<dbReference type="InterPro" id="IPR050528">
    <property type="entry name" value="L-type_Lectin-RKs"/>
</dbReference>
<sequence>MFLVEILLPITILILLLLLPAAEAQGADFIYNGFRDADLVLGDIATLTQNGLLRLTNNIPTQKGRAFYRAPLHFKNSSGSTNATRSFSTTFVSAIVPQDPNFNGHGLAFVISPSVELPGGVPAQFLGIFNPNNNGNSSNHIFAIEHDTVLSPELNDIADNHVGIDINGLVSNKSAPAAYFYGGRWNNFSLSSGSPIQTWIEYDGTFKQLTVTVAPINLPRPPRPLLSAIIDLAPVFVDPMYVGFSSSTGQLRASHYILGWSYNANGGQARALNLSSLPTLPRFTPKPKPKILTIGLPIIAGFLSLAAVSISIITIRKKIKYSERFQIVKGVAAGLLYLHEEWEQLVLHRDVKASNVLLDGDLNGKLGDFGLARLYDHGAAPKTTHVVGTIGYLAPELTRTSKATTSTDVFALGVFMLEVATGRRPVQYPEGTSNSGEEVVLRQWVYNCWKRGSILEVSDPKLRGEYIVDEIELVLKLGLVCSNPAAVSRPGMRQVIQILEGRAALTELVISSRAEGSPGGHGYSTVYYNSSTDNVSVETESAVESLLSGGR</sequence>
<keyword evidence="6" id="KW-0723">Serine/threonine-protein kinase</keyword>
<dbReference type="Pfam" id="PF00139">
    <property type="entry name" value="Lectin_legB"/>
    <property type="match status" value="1"/>
</dbReference>
<evidence type="ECO:0000256" key="14">
    <source>
        <dbReference type="ARBA" id="ARBA00023136"/>
    </source>
</evidence>
<comment type="caution">
    <text evidence="21">The sequence shown here is derived from an EMBL/GenBank/DDBJ whole genome shotgun (WGS) entry which is preliminary data.</text>
</comment>
<evidence type="ECO:0000256" key="4">
    <source>
        <dbReference type="ARBA" id="ARBA00012513"/>
    </source>
</evidence>
<comment type="similarity">
    <text evidence="2">In the N-terminal section; belongs to the leguminous lectin family.</text>
</comment>
<keyword evidence="15" id="KW-0675">Receptor</keyword>
<evidence type="ECO:0000256" key="9">
    <source>
        <dbReference type="ARBA" id="ARBA00022734"/>
    </source>
</evidence>
<dbReference type="EC" id="2.7.11.1" evidence="4"/>
<evidence type="ECO:0000256" key="10">
    <source>
        <dbReference type="ARBA" id="ARBA00022741"/>
    </source>
</evidence>
<evidence type="ECO:0000256" key="1">
    <source>
        <dbReference type="ARBA" id="ARBA00004251"/>
    </source>
</evidence>
<evidence type="ECO:0000256" key="5">
    <source>
        <dbReference type="ARBA" id="ARBA00022475"/>
    </source>
</evidence>
<comment type="similarity">
    <text evidence="3">In the C-terminal section; belongs to the protein kinase superfamily. Ser/Thr protein kinase family.</text>
</comment>
<dbReference type="InterPro" id="IPR000719">
    <property type="entry name" value="Prot_kinase_dom"/>
</dbReference>
<evidence type="ECO:0000259" key="20">
    <source>
        <dbReference type="PROSITE" id="PS50011"/>
    </source>
</evidence>
<evidence type="ECO:0000256" key="12">
    <source>
        <dbReference type="ARBA" id="ARBA00022840"/>
    </source>
</evidence>
<evidence type="ECO:0000256" key="11">
    <source>
        <dbReference type="ARBA" id="ARBA00022777"/>
    </source>
</evidence>
<feature type="chain" id="PRO_5043608322" description="non-specific serine/threonine protein kinase" evidence="19">
    <location>
        <begin position="25"/>
        <end position="551"/>
    </location>
</feature>
<dbReference type="PROSITE" id="PS00108">
    <property type="entry name" value="PROTEIN_KINASE_ST"/>
    <property type="match status" value="1"/>
</dbReference>
<comment type="subcellular location">
    <subcellularLocation>
        <location evidence="1">Cell membrane</location>
        <topology evidence="1">Single-pass type I membrane protein</topology>
    </subcellularLocation>
</comment>
<keyword evidence="22" id="KW-1185">Reference proteome</keyword>
<evidence type="ECO:0000313" key="22">
    <source>
        <dbReference type="Proteomes" id="UP000825729"/>
    </source>
</evidence>
<evidence type="ECO:0000256" key="15">
    <source>
        <dbReference type="ARBA" id="ARBA00023170"/>
    </source>
</evidence>
<keyword evidence="12" id="KW-0067">ATP-binding</keyword>
<feature type="transmembrane region" description="Helical" evidence="18">
    <location>
        <begin position="291"/>
        <end position="315"/>
    </location>
</feature>
<keyword evidence="14 18" id="KW-0472">Membrane</keyword>
<accession>A0AAV7F2Q0</accession>
<feature type="signal peptide" evidence="19">
    <location>
        <begin position="1"/>
        <end position="24"/>
    </location>
</feature>
<reference evidence="21 22" key="1">
    <citation type="submission" date="2021-07" db="EMBL/GenBank/DDBJ databases">
        <title>The Aristolochia fimbriata genome: insights into angiosperm evolution, floral development and chemical biosynthesis.</title>
        <authorList>
            <person name="Jiao Y."/>
        </authorList>
    </citation>
    <scope>NUCLEOTIDE SEQUENCE [LARGE SCALE GENOMIC DNA]</scope>
    <source>
        <strain evidence="21">IBCAS-2021</strain>
        <tissue evidence="21">Leaf</tissue>
    </source>
</reference>
<evidence type="ECO:0000256" key="13">
    <source>
        <dbReference type="ARBA" id="ARBA00022989"/>
    </source>
</evidence>
<protein>
    <recommendedName>
        <fullName evidence="4">non-specific serine/threonine protein kinase</fullName>
        <ecNumber evidence="4">2.7.11.1</ecNumber>
    </recommendedName>
</protein>
<dbReference type="InterPro" id="IPR013320">
    <property type="entry name" value="ConA-like_dom_sf"/>
</dbReference>
<dbReference type="FunFam" id="1.10.510.10:FF:000108">
    <property type="entry name" value="L-type lectin-domain containing receptor kinase S.4"/>
    <property type="match status" value="1"/>
</dbReference>
<evidence type="ECO:0000256" key="2">
    <source>
        <dbReference type="ARBA" id="ARBA00008536"/>
    </source>
</evidence>
<keyword evidence="9" id="KW-0430">Lectin</keyword>
<evidence type="ECO:0000256" key="18">
    <source>
        <dbReference type="SAM" id="Phobius"/>
    </source>
</evidence>
<dbReference type="Gene3D" id="1.10.510.10">
    <property type="entry name" value="Transferase(Phosphotransferase) domain 1"/>
    <property type="match status" value="1"/>
</dbReference>
<evidence type="ECO:0000256" key="6">
    <source>
        <dbReference type="ARBA" id="ARBA00022527"/>
    </source>
</evidence>
<dbReference type="CDD" id="cd06899">
    <property type="entry name" value="lectin_legume_LecRK_Arcelin_ConA"/>
    <property type="match status" value="1"/>
</dbReference>
<dbReference type="InterPro" id="IPR008271">
    <property type="entry name" value="Ser/Thr_kinase_AS"/>
</dbReference>
<evidence type="ECO:0000256" key="8">
    <source>
        <dbReference type="ARBA" id="ARBA00022729"/>
    </source>
</evidence>
<evidence type="ECO:0000313" key="21">
    <source>
        <dbReference type="EMBL" id="KAG9454600.1"/>
    </source>
</evidence>
<dbReference type="GO" id="GO:0005886">
    <property type="term" value="C:plasma membrane"/>
    <property type="evidence" value="ECO:0007669"/>
    <property type="project" value="UniProtKB-SubCell"/>
</dbReference>
<dbReference type="Proteomes" id="UP000825729">
    <property type="component" value="Unassembled WGS sequence"/>
</dbReference>
<comment type="catalytic activity">
    <reaction evidence="17">
        <text>L-seryl-[protein] + ATP = O-phospho-L-seryl-[protein] + ADP + H(+)</text>
        <dbReference type="Rhea" id="RHEA:17989"/>
        <dbReference type="Rhea" id="RHEA-COMP:9863"/>
        <dbReference type="Rhea" id="RHEA-COMP:11604"/>
        <dbReference type="ChEBI" id="CHEBI:15378"/>
        <dbReference type="ChEBI" id="CHEBI:29999"/>
        <dbReference type="ChEBI" id="CHEBI:30616"/>
        <dbReference type="ChEBI" id="CHEBI:83421"/>
        <dbReference type="ChEBI" id="CHEBI:456216"/>
        <dbReference type="EC" id="2.7.11.1"/>
    </reaction>
</comment>
<dbReference type="GO" id="GO:0030246">
    <property type="term" value="F:carbohydrate binding"/>
    <property type="evidence" value="ECO:0007669"/>
    <property type="project" value="UniProtKB-KW"/>
</dbReference>
<keyword evidence="11" id="KW-0418">Kinase</keyword>
<proteinExistence type="inferred from homology"/>
<keyword evidence="8 19" id="KW-0732">Signal</keyword>
<keyword evidence="7 18" id="KW-0812">Transmembrane</keyword>
<dbReference type="PROSITE" id="PS50011">
    <property type="entry name" value="PROTEIN_KINASE_DOM"/>
    <property type="match status" value="1"/>
</dbReference>
<keyword evidence="13 18" id="KW-1133">Transmembrane helix</keyword>
<dbReference type="SMART" id="SM00220">
    <property type="entry name" value="S_TKc"/>
    <property type="match status" value="1"/>
</dbReference>
<name>A0AAV7F2Q0_ARIFI</name>
<keyword evidence="10" id="KW-0547">Nucleotide-binding</keyword>
<comment type="catalytic activity">
    <reaction evidence="16">
        <text>L-threonyl-[protein] + ATP = O-phospho-L-threonyl-[protein] + ADP + H(+)</text>
        <dbReference type="Rhea" id="RHEA:46608"/>
        <dbReference type="Rhea" id="RHEA-COMP:11060"/>
        <dbReference type="Rhea" id="RHEA-COMP:11605"/>
        <dbReference type="ChEBI" id="CHEBI:15378"/>
        <dbReference type="ChEBI" id="CHEBI:30013"/>
        <dbReference type="ChEBI" id="CHEBI:30616"/>
        <dbReference type="ChEBI" id="CHEBI:61977"/>
        <dbReference type="ChEBI" id="CHEBI:456216"/>
        <dbReference type="EC" id="2.7.11.1"/>
    </reaction>
</comment>
<dbReference type="InterPro" id="IPR011009">
    <property type="entry name" value="Kinase-like_dom_sf"/>
</dbReference>
<organism evidence="21 22">
    <name type="scientific">Aristolochia fimbriata</name>
    <name type="common">White veined hardy Dutchman's pipe vine</name>
    <dbReference type="NCBI Taxonomy" id="158543"/>
    <lineage>
        <taxon>Eukaryota</taxon>
        <taxon>Viridiplantae</taxon>
        <taxon>Streptophyta</taxon>
        <taxon>Embryophyta</taxon>
        <taxon>Tracheophyta</taxon>
        <taxon>Spermatophyta</taxon>
        <taxon>Magnoliopsida</taxon>
        <taxon>Magnoliidae</taxon>
        <taxon>Piperales</taxon>
        <taxon>Aristolochiaceae</taxon>
        <taxon>Aristolochia</taxon>
    </lineage>
</organism>
<evidence type="ECO:0000256" key="19">
    <source>
        <dbReference type="SAM" id="SignalP"/>
    </source>
</evidence>
<evidence type="ECO:0000256" key="17">
    <source>
        <dbReference type="ARBA" id="ARBA00048679"/>
    </source>
</evidence>
<feature type="domain" description="Protein kinase" evidence="20">
    <location>
        <begin position="226"/>
        <end position="505"/>
    </location>
</feature>
<evidence type="ECO:0000256" key="7">
    <source>
        <dbReference type="ARBA" id="ARBA00022692"/>
    </source>
</evidence>
<dbReference type="GO" id="GO:0004674">
    <property type="term" value="F:protein serine/threonine kinase activity"/>
    <property type="evidence" value="ECO:0007669"/>
    <property type="project" value="UniProtKB-KW"/>
</dbReference>
<dbReference type="EMBL" id="JAINDJ010000003">
    <property type="protein sequence ID" value="KAG9454600.1"/>
    <property type="molecule type" value="Genomic_DNA"/>
</dbReference>
<dbReference type="AlphaFoldDB" id="A0AAV7F2Q0"/>
<dbReference type="SUPFAM" id="SSF56112">
    <property type="entry name" value="Protein kinase-like (PK-like)"/>
    <property type="match status" value="1"/>
</dbReference>
<keyword evidence="5" id="KW-1003">Cell membrane</keyword>
<dbReference type="SUPFAM" id="SSF49899">
    <property type="entry name" value="Concanavalin A-like lectins/glucanases"/>
    <property type="match status" value="1"/>
</dbReference>
<dbReference type="Pfam" id="PF00069">
    <property type="entry name" value="Pkinase"/>
    <property type="match status" value="1"/>
</dbReference>
<dbReference type="FunFam" id="2.60.120.200:FF:000096">
    <property type="entry name" value="L-type lectin-domain containing receptor kinase V.9"/>
    <property type="match status" value="1"/>
</dbReference>
<evidence type="ECO:0000256" key="3">
    <source>
        <dbReference type="ARBA" id="ARBA00010217"/>
    </source>
</evidence>
<dbReference type="GO" id="GO:0005524">
    <property type="term" value="F:ATP binding"/>
    <property type="evidence" value="ECO:0007669"/>
    <property type="project" value="UniProtKB-KW"/>
</dbReference>
<dbReference type="Gene3D" id="2.60.120.200">
    <property type="match status" value="1"/>
</dbReference>
<dbReference type="PANTHER" id="PTHR27007">
    <property type="match status" value="1"/>
</dbReference>
<gene>
    <name evidence="21" type="ORF">H6P81_007504</name>
</gene>
<keyword evidence="11" id="KW-0808">Transferase</keyword>
<dbReference type="InterPro" id="IPR001220">
    <property type="entry name" value="Legume_lectin_dom"/>
</dbReference>